<keyword evidence="6" id="KW-1185">Reference proteome</keyword>
<feature type="domain" description="PABS" evidence="4">
    <location>
        <begin position="90"/>
        <end position="158"/>
    </location>
</feature>
<gene>
    <name evidence="5" type="primary">Sms</name>
    <name evidence="5" type="ORF">EYF80_038687</name>
</gene>
<dbReference type="InterPro" id="IPR035246">
    <property type="entry name" value="Spermidine_synt_N"/>
</dbReference>
<keyword evidence="3" id="KW-0620">Polyamine biosynthesis</keyword>
<protein>
    <submittedName>
        <fullName evidence="5">Spermine synthase</fullName>
    </submittedName>
</protein>
<organism evidence="5 6">
    <name type="scientific">Liparis tanakae</name>
    <name type="common">Tanaka's snailfish</name>
    <dbReference type="NCBI Taxonomy" id="230148"/>
    <lineage>
        <taxon>Eukaryota</taxon>
        <taxon>Metazoa</taxon>
        <taxon>Chordata</taxon>
        <taxon>Craniata</taxon>
        <taxon>Vertebrata</taxon>
        <taxon>Euteleostomi</taxon>
        <taxon>Actinopterygii</taxon>
        <taxon>Neopterygii</taxon>
        <taxon>Teleostei</taxon>
        <taxon>Neoteleostei</taxon>
        <taxon>Acanthomorphata</taxon>
        <taxon>Eupercaria</taxon>
        <taxon>Perciformes</taxon>
        <taxon>Cottioidei</taxon>
        <taxon>Cottales</taxon>
        <taxon>Liparidae</taxon>
        <taxon>Liparis</taxon>
    </lineage>
</organism>
<name>A0A4Z2GCX1_9TELE</name>
<dbReference type="AlphaFoldDB" id="A0A4Z2GCX1"/>
<dbReference type="InterPro" id="IPR030374">
    <property type="entry name" value="PABS"/>
</dbReference>
<dbReference type="Proteomes" id="UP000314294">
    <property type="component" value="Unassembled WGS sequence"/>
</dbReference>
<comment type="caution">
    <text evidence="5">The sequence shown here is derived from an EMBL/GenBank/DDBJ whole genome shotgun (WGS) entry which is preliminary data.</text>
</comment>
<dbReference type="OrthoDB" id="5953636at2759"/>
<evidence type="ECO:0000313" key="5">
    <source>
        <dbReference type="EMBL" id="TNN51110.1"/>
    </source>
</evidence>
<dbReference type="EMBL" id="SRLO01000594">
    <property type="protein sequence ID" value="TNN51110.1"/>
    <property type="molecule type" value="Genomic_DNA"/>
</dbReference>
<dbReference type="Pfam" id="PF17284">
    <property type="entry name" value="Spermine_synt_N"/>
    <property type="match status" value="1"/>
</dbReference>
<dbReference type="InterPro" id="IPR015576">
    <property type="entry name" value="Spermine_synthase_animal"/>
</dbReference>
<dbReference type="GO" id="GO:0016768">
    <property type="term" value="F:spermine synthase activity"/>
    <property type="evidence" value="ECO:0007669"/>
    <property type="project" value="InterPro"/>
</dbReference>
<evidence type="ECO:0000256" key="3">
    <source>
        <dbReference type="PROSITE-ProRule" id="PRU00354"/>
    </source>
</evidence>
<dbReference type="PROSITE" id="PS51006">
    <property type="entry name" value="PABS_2"/>
    <property type="match status" value="1"/>
</dbReference>
<evidence type="ECO:0000256" key="2">
    <source>
        <dbReference type="ARBA" id="ARBA00022679"/>
    </source>
</evidence>
<dbReference type="PANTHER" id="PTHR46315:SF1">
    <property type="entry name" value="SPERMINE SYNTHASE"/>
    <property type="match status" value="1"/>
</dbReference>
<evidence type="ECO:0000256" key="1">
    <source>
        <dbReference type="ARBA" id="ARBA00007867"/>
    </source>
</evidence>
<accession>A0A4Z2GCX1</accession>
<dbReference type="Gene3D" id="3.30.160.110">
    <property type="entry name" value="Siroheme synthase, domain 2"/>
    <property type="match status" value="1"/>
</dbReference>
<dbReference type="Pfam" id="PF17950">
    <property type="entry name" value="SpmSyn_N"/>
    <property type="match status" value="1"/>
</dbReference>
<proteinExistence type="inferred from homology"/>
<reference evidence="5 6" key="1">
    <citation type="submission" date="2019-03" db="EMBL/GenBank/DDBJ databases">
        <title>First draft genome of Liparis tanakae, snailfish: a comprehensive survey of snailfish specific genes.</title>
        <authorList>
            <person name="Kim W."/>
            <person name="Song I."/>
            <person name="Jeong J.-H."/>
            <person name="Kim D."/>
            <person name="Kim S."/>
            <person name="Ryu S."/>
            <person name="Song J.Y."/>
            <person name="Lee S.K."/>
        </authorList>
    </citation>
    <scope>NUCLEOTIDE SEQUENCE [LARGE SCALE GENOMIC DNA]</scope>
    <source>
        <tissue evidence="5">Muscle</tissue>
    </source>
</reference>
<evidence type="ECO:0000313" key="6">
    <source>
        <dbReference type="Proteomes" id="UP000314294"/>
    </source>
</evidence>
<dbReference type="SUPFAM" id="SSF53335">
    <property type="entry name" value="S-adenosyl-L-methionine-dependent methyltransferases"/>
    <property type="match status" value="1"/>
</dbReference>
<dbReference type="GO" id="GO:0006597">
    <property type="term" value="P:spermine biosynthetic process"/>
    <property type="evidence" value="ECO:0007669"/>
    <property type="project" value="InterPro"/>
</dbReference>
<dbReference type="PANTHER" id="PTHR46315">
    <property type="entry name" value="SPERMINE SYNTHASE"/>
    <property type="match status" value="1"/>
</dbReference>
<dbReference type="InterPro" id="IPR029063">
    <property type="entry name" value="SAM-dependent_MTases_sf"/>
</dbReference>
<dbReference type="InterPro" id="IPR040900">
    <property type="entry name" value="SpmSyn_N"/>
</dbReference>
<sequence length="158" mass="17886">MALRHYTLDFKLSAAVDSASTVPDLLSIFQEHEMTETVHETNGHGYLGTFVGKNGWLAVLRVHTHGLVTVDLQCYEDDDTAQVDNVEVDRYWPTTDDRLVEYDMDQLVYEEDSAFQNIKILHSQQYGNALILDDDLSECLGIDHNVNLRHAGQFGSIN</sequence>
<keyword evidence="2 3" id="KW-0808">Transferase</keyword>
<comment type="caution">
    <text evidence="3">Lacks conserved residue(s) required for the propagation of feature annotation.</text>
</comment>
<evidence type="ECO:0000259" key="4">
    <source>
        <dbReference type="PROSITE" id="PS51006"/>
    </source>
</evidence>
<comment type="similarity">
    <text evidence="1">Belongs to the spermidine/spermine synthase family.</text>
</comment>